<dbReference type="InterPro" id="IPR023827">
    <property type="entry name" value="Peptidase_S8_Asp-AS"/>
</dbReference>
<dbReference type="PROSITE" id="PS00136">
    <property type="entry name" value="SUBTILASE_ASP"/>
    <property type="match status" value="1"/>
</dbReference>
<evidence type="ECO:0000259" key="7">
    <source>
        <dbReference type="Pfam" id="PF00082"/>
    </source>
</evidence>
<evidence type="ECO:0000256" key="5">
    <source>
        <dbReference type="PROSITE-ProRule" id="PRU01240"/>
    </source>
</evidence>
<dbReference type="PROSITE" id="PS00138">
    <property type="entry name" value="SUBTILASE_SER"/>
    <property type="match status" value="1"/>
</dbReference>
<dbReference type="InterPro" id="IPR022398">
    <property type="entry name" value="Peptidase_S8_His-AS"/>
</dbReference>
<dbReference type="PROSITE" id="PS51892">
    <property type="entry name" value="SUBTILASE"/>
    <property type="match status" value="1"/>
</dbReference>
<feature type="domain" description="Peptidase S8/S53" evidence="7">
    <location>
        <begin position="97"/>
        <end position="347"/>
    </location>
</feature>
<comment type="similarity">
    <text evidence="1 5 6">Belongs to the peptidase S8 family.</text>
</comment>
<dbReference type="InterPro" id="IPR023828">
    <property type="entry name" value="Peptidase_S8_Ser-AS"/>
</dbReference>
<name>A0A5C5WSI3_9BACT</name>
<dbReference type="InterPro" id="IPR015500">
    <property type="entry name" value="Peptidase_S8_subtilisin-rel"/>
</dbReference>
<organism evidence="8 9">
    <name type="scientific">Rubripirellula amarantea</name>
    <dbReference type="NCBI Taxonomy" id="2527999"/>
    <lineage>
        <taxon>Bacteria</taxon>
        <taxon>Pseudomonadati</taxon>
        <taxon>Planctomycetota</taxon>
        <taxon>Planctomycetia</taxon>
        <taxon>Pirellulales</taxon>
        <taxon>Pirellulaceae</taxon>
        <taxon>Rubripirellula</taxon>
    </lineage>
</organism>
<dbReference type="InterPro" id="IPR051048">
    <property type="entry name" value="Peptidase_S8/S53_subtilisin"/>
</dbReference>
<keyword evidence="3 5" id="KW-0378">Hydrolase</keyword>
<proteinExistence type="inferred from homology"/>
<evidence type="ECO:0000313" key="8">
    <source>
        <dbReference type="EMBL" id="TWT53460.1"/>
    </source>
</evidence>
<feature type="active site" description="Charge relay system" evidence="5">
    <location>
        <position position="330"/>
    </location>
</feature>
<keyword evidence="4 5" id="KW-0720">Serine protease</keyword>
<evidence type="ECO:0000256" key="4">
    <source>
        <dbReference type="ARBA" id="ARBA00022825"/>
    </source>
</evidence>
<evidence type="ECO:0000256" key="6">
    <source>
        <dbReference type="RuleBase" id="RU003355"/>
    </source>
</evidence>
<evidence type="ECO:0000313" key="9">
    <source>
        <dbReference type="Proteomes" id="UP000316598"/>
    </source>
</evidence>
<gene>
    <name evidence="8" type="primary">aprE</name>
    <name evidence="8" type="ORF">Pla22_10890</name>
</gene>
<dbReference type="PANTHER" id="PTHR43399">
    <property type="entry name" value="SUBTILISIN-RELATED"/>
    <property type="match status" value="1"/>
</dbReference>
<dbReference type="AlphaFoldDB" id="A0A5C5WSI3"/>
<dbReference type="EMBL" id="SJPI01000001">
    <property type="protein sequence ID" value="TWT53460.1"/>
    <property type="molecule type" value="Genomic_DNA"/>
</dbReference>
<dbReference type="PANTHER" id="PTHR43399:SF4">
    <property type="entry name" value="CELL WALL-ASSOCIATED PROTEASE"/>
    <property type="match status" value="1"/>
</dbReference>
<comment type="caution">
    <text evidence="8">The sequence shown here is derived from an EMBL/GenBank/DDBJ whole genome shotgun (WGS) entry which is preliminary data.</text>
</comment>
<reference evidence="8 9" key="1">
    <citation type="submission" date="2019-02" db="EMBL/GenBank/DDBJ databases">
        <title>Deep-cultivation of Planctomycetes and their phenomic and genomic characterization uncovers novel biology.</title>
        <authorList>
            <person name="Wiegand S."/>
            <person name="Jogler M."/>
            <person name="Boedeker C."/>
            <person name="Pinto D."/>
            <person name="Vollmers J."/>
            <person name="Rivas-Marin E."/>
            <person name="Kohn T."/>
            <person name="Peeters S.H."/>
            <person name="Heuer A."/>
            <person name="Rast P."/>
            <person name="Oberbeckmann S."/>
            <person name="Bunk B."/>
            <person name="Jeske O."/>
            <person name="Meyerdierks A."/>
            <person name="Storesund J.E."/>
            <person name="Kallscheuer N."/>
            <person name="Luecker S."/>
            <person name="Lage O.M."/>
            <person name="Pohl T."/>
            <person name="Merkel B.J."/>
            <person name="Hornburger P."/>
            <person name="Mueller R.-W."/>
            <person name="Bruemmer F."/>
            <person name="Labrenz M."/>
            <person name="Spormann A.M."/>
            <person name="Op Den Camp H."/>
            <person name="Overmann J."/>
            <person name="Amann R."/>
            <person name="Jetten M.S.M."/>
            <person name="Mascher T."/>
            <person name="Medema M.H."/>
            <person name="Devos D.P."/>
            <person name="Kaster A.-K."/>
            <person name="Ovreas L."/>
            <person name="Rohde M."/>
            <person name="Galperin M.Y."/>
            <person name="Jogler C."/>
        </authorList>
    </citation>
    <scope>NUCLEOTIDE SEQUENCE [LARGE SCALE GENOMIC DNA]</scope>
    <source>
        <strain evidence="8 9">Pla22</strain>
    </source>
</reference>
<dbReference type="GO" id="GO:0004252">
    <property type="term" value="F:serine-type endopeptidase activity"/>
    <property type="evidence" value="ECO:0007669"/>
    <property type="project" value="UniProtKB-UniRule"/>
</dbReference>
<evidence type="ECO:0000256" key="2">
    <source>
        <dbReference type="ARBA" id="ARBA00022670"/>
    </source>
</evidence>
<accession>A0A5C5WSI3</accession>
<keyword evidence="9" id="KW-1185">Reference proteome</keyword>
<dbReference type="SUPFAM" id="SSF52743">
    <property type="entry name" value="Subtilisin-like"/>
    <property type="match status" value="1"/>
</dbReference>
<dbReference type="Gene3D" id="3.40.50.200">
    <property type="entry name" value="Peptidase S8/S53 domain"/>
    <property type="match status" value="1"/>
</dbReference>
<keyword evidence="2 5" id="KW-0645">Protease</keyword>
<feature type="active site" description="Charge relay system" evidence="5">
    <location>
        <position position="152"/>
    </location>
</feature>
<feature type="active site" description="Charge relay system" evidence="5">
    <location>
        <position position="106"/>
    </location>
</feature>
<evidence type="ECO:0000256" key="3">
    <source>
        <dbReference type="ARBA" id="ARBA00022801"/>
    </source>
</evidence>
<evidence type="ECO:0000256" key="1">
    <source>
        <dbReference type="ARBA" id="ARBA00011073"/>
    </source>
</evidence>
<dbReference type="PRINTS" id="PR00723">
    <property type="entry name" value="SUBTILISIN"/>
</dbReference>
<dbReference type="EC" id="3.4.21.62" evidence="8"/>
<protein>
    <submittedName>
        <fullName evidence="8">Subtilisin E</fullName>
        <ecNumber evidence="8">3.4.21.62</ecNumber>
    </submittedName>
</protein>
<dbReference type="Pfam" id="PF00082">
    <property type="entry name" value="Peptidase_S8"/>
    <property type="match status" value="1"/>
</dbReference>
<sequence length="741" mass="78543">MRFRDNLATKRALIEICEERLALSASLAADVLMELSPWGEIETDLVAPPTPIEADTAAASTQNGVDLDSGNLTDPGQAYDLFSQAEALRTTDNTLTGAGQTIAVIDSGIAWDHTSLGTTLGSGFGPGYRVVGGWDFAENDADPYDDGPAGYHGTHVASIIAGQSESFVGVTPEADIVALRVFDDAGYGQLQWIESALQWVHENQDSFESPITTVNLSVGAALSEANRAQAMDMLEDELALLREDNILVFAAAGNFFESGGSSFDELLYPASSSSVIPVSSIGDDGTLSSFAQRSDGILAANGETIEAAVPDHVFGWDGKVDDLAILSGTSMATPQVAATSMLIRQTLINEGVEPTIDAVLDRLESITQSHIDSTTGLSYSTIDLSLLSTKLPDTDLGPTDGVTEVPMSTFIGTDESDYIQLDLRDGKTLRVGDQVYSLEADAVSSTIVIDVRGGGDSIHIEGSSDSERLILQAQTDGVSRLITGDIEIELRGFEQITFVGGGGFDRASLTDSNGDDTLTSEPSRATLHGVGYKFEVFDVNQIYVTATNGGNDTAFLSDGPGDDVLAVRPQFSSIRGDTTFQLASGFERVYAFAAAGGFDSIEINDSEGDDTLNVTAGRTTFVGPGYHVSANGFESTTANSTLGGNDTAKIYSNGSTAGWQSTPDRVQWNGAEGEVRIARGFERVEAFEDFEPVSLPMQIGTQSINPIPISSADDRDDLTWLGMNPEDEARATRKIFESLGE</sequence>
<dbReference type="PROSITE" id="PS00137">
    <property type="entry name" value="SUBTILASE_HIS"/>
    <property type="match status" value="1"/>
</dbReference>
<dbReference type="InterPro" id="IPR000209">
    <property type="entry name" value="Peptidase_S8/S53_dom"/>
</dbReference>
<dbReference type="Proteomes" id="UP000316598">
    <property type="component" value="Unassembled WGS sequence"/>
</dbReference>
<dbReference type="GO" id="GO:0006508">
    <property type="term" value="P:proteolysis"/>
    <property type="evidence" value="ECO:0007669"/>
    <property type="project" value="UniProtKB-KW"/>
</dbReference>
<dbReference type="InterPro" id="IPR036852">
    <property type="entry name" value="Peptidase_S8/S53_dom_sf"/>
</dbReference>